<comment type="caution">
    <text evidence="1">The sequence shown here is derived from an EMBL/GenBank/DDBJ whole genome shotgun (WGS) entry which is preliminary data.</text>
</comment>
<organism evidence="1 2">
    <name type="scientific">Arctium lappa</name>
    <name type="common">Greater burdock</name>
    <name type="synonym">Lappa major</name>
    <dbReference type="NCBI Taxonomy" id="4217"/>
    <lineage>
        <taxon>Eukaryota</taxon>
        <taxon>Viridiplantae</taxon>
        <taxon>Streptophyta</taxon>
        <taxon>Embryophyta</taxon>
        <taxon>Tracheophyta</taxon>
        <taxon>Spermatophyta</taxon>
        <taxon>Magnoliopsida</taxon>
        <taxon>eudicotyledons</taxon>
        <taxon>Gunneridae</taxon>
        <taxon>Pentapetalae</taxon>
        <taxon>asterids</taxon>
        <taxon>campanulids</taxon>
        <taxon>Asterales</taxon>
        <taxon>Asteraceae</taxon>
        <taxon>Carduoideae</taxon>
        <taxon>Cardueae</taxon>
        <taxon>Arctiinae</taxon>
        <taxon>Arctium</taxon>
    </lineage>
</organism>
<evidence type="ECO:0000313" key="1">
    <source>
        <dbReference type="EMBL" id="KAI3706880.1"/>
    </source>
</evidence>
<protein>
    <submittedName>
        <fullName evidence="1">Uncharacterized protein</fullName>
    </submittedName>
</protein>
<gene>
    <name evidence="1" type="ORF">L6452_24919</name>
</gene>
<keyword evidence="2" id="KW-1185">Reference proteome</keyword>
<reference evidence="2" key="1">
    <citation type="journal article" date="2022" name="Mol. Ecol. Resour.">
        <title>The genomes of chicory, endive, great burdock and yacon provide insights into Asteraceae palaeo-polyploidization history and plant inulin production.</title>
        <authorList>
            <person name="Fan W."/>
            <person name="Wang S."/>
            <person name="Wang H."/>
            <person name="Wang A."/>
            <person name="Jiang F."/>
            <person name="Liu H."/>
            <person name="Zhao H."/>
            <person name="Xu D."/>
            <person name="Zhang Y."/>
        </authorList>
    </citation>
    <scope>NUCLEOTIDE SEQUENCE [LARGE SCALE GENOMIC DNA]</scope>
    <source>
        <strain evidence="2">cv. Niubang</strain>
    </source>
</reference>
<evidence type="ECO:0000313" key="2">
    <source>
        <dbReference type="Proteomes" id="UP001055879"/>
    </source>
</evidence>
<reference evidence="1 2" key="2">
    <citation type="journal article" date="2022" name="Mol. Ecol. Resour.">
        <title>The genomes of chicory, endive, great burdock and yacon provide insights into Asteraceae paleo-polyploidization history and plant inulin production.</title>
        <authorList>
            <person name="Fan W."/>
            <person name="Wang S."/>
            <person name="Wang H."/>
            <person name="Wang A."/>
            <person name="Jiang F."/>
            <person name="Liu H."/>
            <person name="Zhao H."/>
            <person name="Xu D."/>
            <person name="Zhang Y."/>
        </authorList>
    </citation>
    <scope>NUCLEOTIDE SEQUENCE [LARGE SCALE GENOMIC DNA]</scope>
    <source>
        <strain evidence="2">cv. Niubang</strain>
    </source>
</reference>
<name>A0ACB9AAC3_ARCLA</name>
<accession>A0ACB9AAC3</accession>
<proteinExistence type="predicted"/>
<dbReference type="EMBL" id="CM042054">
    <property type="protein sequence ID" value="KAI3706880.1"/>
    <property type="molecule type" value="Genomic_DNA"/>
</dbReference>
<dbReference type="Proteomes" id="UP001055879">
    <property type="component" value="Linkage Group LG08"/>
</dbReference>
<sequence>MLRACVIDSKGSWETHLSLIKFSYNNSYHASIRAAPFEALYGPKEADRVSSGDKVMLKVSSWKGVIHFGKKGKLRPRFVGPFAIVKRVGEVAYKLDLPVELRGIHPTFHVSNLKKCLAEVDVVVPLDDIRIDEKLSYIEEPVAILDRKVKKLRSKEIRLEKVQWHIHKGQEATWELESYMRAQYPVSPWRRLLAAPLGYTRLPGFPLGTDSRLPSRGTPTSHHPGTRLPGPRPGSPPPGLPRTYLHPGHPDSKVRARVPPSGLPGYHSTWDPVSRGSTLPGPKLPCLPIRDPVSRVLPYD</sequence>